<dbReference type="GeneID" id="9498897"/>
<sequence length="283" mass="32075">MYEPQKLSEVYKVFEERADITYFHDTRKYMILNKLIFDGINKQAAYEDTWLEGAIGYLESITPTDQDVLVDPKDSGAAGYLLKYHGMVATVSLMAVRRSCLDRWVHILKDIEISAERAIPAIAAECGKLYHMSRRLTVYRFHINNSSIGLDAPGRLRALRNLSRAVEDHERLLGTISPRNPMRTVIANDMLSAKLTLFLADKELRKELNVRSGPREKLDVLRSWCNLNNMPLKDCMIFATSLILPDGLRRALGRLLTYYIERKGAATLQASRAMGIGLRGPST</sequence>
<name>D9Q182_ACIS3</name>
<evidence type="ECO:0000313" key="2">
    <source>
        <dbReference type="Proteomes" id="UP000000346"/>
    </source>
</evidence>
<dbReference type="eggNOG" id="arCOG01397">
    <property type="taxonomic scope" value="Archaea"/>
</dbReference>
<organism evidence="1 2">
    <name type="scientific">Acidilobus saccharovorans (strain DSM 16705 / JCM 18335 / VKM B-2471 / 345-15)</name>
    <dbReference type="NCBI Taxonomy" id="666510"/>
    <lineage>
        <taxon>Archaea</taxon>
        <taxon>Thermoproteota</taxon>
        <taxon>Thermoprotei</taxon>
        <taxon>Acidilobales</taxon>
        <taxon>Acidilobaceae</taxon>
        <taxon>Acidilobus</taxon>
    </lineage>
</organism>
<dbReference type="STRING" id="666510.ASAC_0664"/>
<accession>D9Q182</accession>
<evidence type="ECO:0000313" key="1">
    <source>
        <dbReference type="EMBL" id="ADL19070.1"/>
    </source>
</evidence>
<gene>
    <name evidence="1" type="ordered locus">ASAC_0664</name>
</gene>
<dbReference type="OrthoDB" id="42128at2157"/>
<keyword evidence="2" id="KW-1185">Reference proteome</keyword>
<proteinExistence type="predicted"/>
<protein>
    <submittedName>
        <fullName evidence="1">Uncharacterized protein</fullName>
    </submittedName>
</protein>
<dbReference type="AlphaFoldDB" id="D9Q182"/>
<dbReference type="KEGG" id="asc:ASAC_0664"/>
<reference evidence="1 2" key="1">
    <citation type="journal article" date="2010" name="Appl. Environ. Microbiol.">
        <title>The genome sequence of the crenarchaeon Acidilobus saccharovorans supports a new order, Acidilobales, and suggests an important ecological role in terrestrial acidic hot springs.</title>
        <authorList>
            <person name="Mardanov A.V."/>
            <person name="Svetlitchnyi V.A."/>
            <person name="Beletsky A.V."/>
            <person name="Prokofeva M.I."/>
            <person name="Bonch-Osmolovskaya E.A."/>
            <person name="Ravin N.V."/>
            <person name="Skryabin K.G."/>
        </authorList>
    </citation>
    <scope>NUCLEOTIDE SEQUENCE [LARGE SCALE GENOMIC DNA]</scope>
    <source>
        <strain evidence="2">DSM 16705 / JCM 18335 / VKM B-2471 / 345-15</strain>
    </source>
</reference>
<dbReference type="Proteomes" id="UP000000346">
    <property type="component" value="Chromosome"/>
</dbReference>
<dbReference type="RefSeq" id="WP_013266582.1">
    <property type="nucleotide sequence ID" value="NC_014374.1"/>
</dbReference>
<dbReference type="EMBL" id="CP001742">
    <property type="protein sequence ID" value="ADL19070.1"/>
    <property type="molecule type" value="Genomic_DNA"/>
</dbReference>
<dbReference type="InParanoid" id="D9Q182"/>
<dbReference type="HOGENOM" id="CLU_982118_0_0_2"/>